<accession>A0A6A6VE33</accession>
<organism evidence="1 2">
    <name type="scientific">Sporormia fimetaria CBS 119925</name>
    <dbReference type="NCBI Taxonomy" id="1340428"/>
    <lineage>
        <taxon>Eukaryota</taxon>
        <taxon>Fungi</taxon>
        <taxon>Dikarya</taxon>
        <taxon>Ascomycota</taxon>
        <taxon>Pezizomycotina</taxon>
        <taxon>Dothideomycetes</taxon>
        <taxon>Pleosporomycetidae</taxon>
        <taxon>Pleosporales</taxon>
        <taxon>Sporormiaceae</taxon>
        <taxon>Sporormia</taxon>
    </lineage>
</organism>
<reference evidence="1" key="1">
    <citation type="journal article" date="2020" name="Stud. Mycol.">
        <title>101 Dothideomycetes genomes: a test case for predicting lifestyles and emergence of pathogens.</title>
        <authorList>
            <person name="Haridas S."/>
            <person name="Albert R."/>
            <person name="Binder M."/>
            <person name="Bloem J."/>
            <person name="Labutti K."/>
            <person name="Salamov A."/>
            <person name="Andreopoulos B."/>
            <person name="Baker S."/>
            <person name="Barry K."/>
            <person name="Bills G."/>
            <person name="Bluhm B."/>
            <person name="Cannon C."/>
            <person name="Castanera R."/>
            <person name="Culley D."/>
            <person name="Daum C."/>
            <person name="Ezra D."/>
            <person name="Gonzalez J."/>
            <person name="Henrissat B."/>
            <person name="Kuo A."/>
            <person name="Liang C."/>
            <person name="Lipzen A."/>
            <person name="Lutzoni F."/>
            <person name="Magnuson J."/>
            <person name="Mondo S."/>
            <person name="Nolan M."/>
            <person name="Ohm R."/>
            <person name="Pangilinan J."/>
            <person name="Park H.-J."/>
            <person name="Ramirez L."/>
            <person name="Alfaro M."/>
            <person name="Sun H."/>
            <person name="Tritt A."/>
            <person name="Yoshinaga Y."/>
            <person name="Zwiers L.-H."/>
            <person name="Turgeon B."/>
            <person name="Goodwin S."/>
            <person name="Spatafora J."/>
            <person name="Crous P."/>
            <person name="Grigoriev I."/>
        </authorList>
    </citation>
    <scope>NUCLEOTIDE SEQUENCE</scope>
    <source>
        <strain evidence="1">CBS 119925</strain>
    </source>
</reference>
<name>A0A6A6VE33_9PLEO</name>
<sequence>MPQLGRTSSSRAVSFGSIQGRSRLVTDLKHPTGLYRRPAASRCPPCRSPEDDRVDMLVMLVERTQSLFGLCRWVGNVGVGSQSAEEEAERGCVDGLGGKVTAVNGGRCWGAHRAPITTPCRPHADPTRAGQAQSCMLRRVRTQIWPSRASLPSLSPHLCQPTIVSVSLALRRRNLFSPVLFSVKLPSVIPTLTFCPSFRGLYDLLAEHLLLLSTHP</sequence>
<protein>
    <submittedName>
        <fullName evidence="1">Uncharacterized protein</fullName>
    </submittedName>
</protein>
<gene>
    <name evidence="1" type="ORF">M011DRAFT_26426</name>
</gene>
<keyword evidence="2" id="KW-1185">Reference proteome</keyword>
<evidence type="ECO:0000313" key="2">
    <source>
        <dbReference type="Proteomes" id="UP000799440"/>
    </source>
</evidence>
<dbReference type="EMBL" id="MU006570">
    <property type="protein sequence ID" value="KAF2747994.1"/>
    <property type="molecule type" value="Genomic_DNA"/>
</dbReference>
<proteinExistence type="predicted"/>
<dbReference type="AlphaFoldDB" id="A0A6A6VE33"/>
<evidence type="ECO:0000313" key="1">
    <source>
        <dbReference type="EMBL" id="KAF2747994.1"/>
    </source>
</evidence>
<dbReference type="Proteomes" id="UP000799440">
    <property type="component" value="Unassembled WGS sequence"/>
</dbReference>